<dbReference type="Pfam" id="PF00107">
    <property type="entry name" value="ADH_zinc_N"/>
    <property type="match status" value="1"/>
</dbReference>
<evidence type="ECO:0000256" key="2">
    <source>
        <dbReference type="ARBA" id="ARBA00023002"/>
    </source>
</evidence>
<keyword evidence="1" id="KW-0521">NADP</keyword>
<dbReference type="GO" id="GO:0070402">
    <property type="term" value="F:NADPH binding"/>
    <property type="evidence" value="ECO:0007669"/>
    <property type="project" value="TreeGrafter"/>
</dbReference>
<feature type="domain" description="Enoyl reductase (ER)" evidence="3">
    <location>
        <begin position="9"/>
        <end position="327"/>
    </location>
</feature>
<evidence type="ECO:0000256" key="1">
    <source>
        <dbReference type="ARBA" id="ARBA00022857"/>
    </source>
</evidence>
<dbReference type="InterPro" id="IPR036291">
    <property type="entry name" value="NAD(P)-bd_dom_sf"/>
</dbReference>
<dbReference type="InterPro" id="IPR011032">
    <property type="entry name" value="GroES-like_sf"/>
</dbReference>
<dbReference type="GO" id="GO:0008270">
    <property type="term" value="F:zinc ion binding"/>
    <property type="evidence" value="ECO:0007669"/>
    <property type="project" value="InterPro"/>
</dbReference>
<protein>
    <submittedName>
        <fullName evidence="4">Putative PIG3 family NAD(P)H quinone oxidoreductase</fullName>
    </submittedName>
</protein>
<dbReference type="SMART" id="SM00829">
    <property type="entry name" value="PKS_ER"/>
    <property type="match status" value="1"/>
</dbReference>
<dbReference type="PANTHER" id="PTHR48106">
    <property type="entry name" value="QUINONE OXIDOREDUCTASE PIG3-RELATED"/>
    <property type="match status" value="1"/>
</dbReference>
<dbReference type="SUPFAM" id="SSF51735">
    <property type="entry name" value="NAD(P)-binding Rossmann-fold domains"/>
    <property type="match status" value="1"/>
</dbReference>
<dbReference type="PROSITE" id="PS01162">
    <property type="entry name" value="QOR_ZETA_CRYSTAL"/>
    <property type="match status" value="1"/>
</dbReference>
<dbReference type="SUPFAM" id="SSF50129">
    <property type="entry name" value="GroES-like"/>
    <property type="match status" value="1"/>
</dbReference>
<dbReference type="InterPro" id="IPR014189">
    <property type="entry name" value="Quinone_OxRdtase_PIG3"/>
</dbReference>
<dbReference type="PANTHER" id="PTHR48106:SF8">
    <property type="entry name" value="OS02G0805600 PROTEIN"/>
    <property type="match status" value="1"/>
</dbReference>
<dbReference type="NCBIfam" id="TIGR02824">
    <property type="entry name" value="quinone_pig3"/>
    <property type="match status" value="1"/>
</dbReference>
<keyword evidence="2" id="KW-0560">Oxidoreductase</keyword>
<dbReference type="AlphaFoldDB" id="A0A2A9D4S0"/>
<dbReference type="RefSeq" id="WP_245867085.1">
    <property type="nucleotide sequence ID" value="NZ_PDJD01000001.1"/>
</dbReference>
<reference evidence="4 5" key="1">
    <citation type="submission" date="2017-10" db="EMBL/GenBank/DDBJ databases">
        <title>Sequencing the genomes of 1000 actinobacteria strains.</title>
        <authorList>
            <person name="Klenk H.-P."/>
        </authorList>
    </citation>
    <scope>NUCLEOTIDE SEQUENCE [LARGE SCALE GENOMIC DNA]</scope>
    <source>
        <strain evidence="4 5">DSM 21801</strain>
    </source>
</reference>
<dbReference type="InterPro" id="IPR013149">
    <property type="entry name" value="ADH-like_C"/>
</dbReference>
<dbReference type="GO" id="GO:0016651">
    <property type="term" value="F:oxidoreductase activity, acting on NAD(P)H"/>
    <property type="evidence" value="ECO:0007669"/>
    <property type="project" value="TreeGrafter"/>
</dbReference>
<dbReference type="InterPro" id="IPR020843">
    <property type="entry name" value="ER"/>
</dbReference>
<evidence type="ECO:0000313" key="5">
    <source>
        <dbReference type="Proteomes" id="UP000224915"/>
    </source>
</evidence>
<organism evidence="4 5">
    <name type="scientific">Serinibacter salmoneus</name>
    <dbReference type="NCBI Taxonomy" id="556530"/>
    <lineage>
        <taxon>Bacteria</taxon>
        <taxon>Bacillati</taxon>
        <taxon>Actinomycetota</taxon>
        <taxon>Actinomycetes</taxon>
        <taxon>Micrococcales</taxon>
        <taxon>Beutenbergiaceae</taxon>
        <taxon>Serinibacter</taxon>
    </lineage>
</organism>
<gene>
    <name evidence="4" type="ORF">ATL40_2571</name>
</gene>
<dbReference type="Gene3D" id="3.90.180.10">
    <property type="entry name" value="Medium-chain alcohol dehydrogenases, catalytic domain"/>
    <property type="match status" value="1"/>
</dbReference>
<dbReference type="InterPro" id="IPR013154">
    <property type="entry name" value="ADH-like_N"/>
</dbReference>
<keyword evidence="5" id="KW-1185">Reference proteome</keyword>
<proteinExistence type="predicted"/>
<dbReference type="EMBL" id="PDJD01000001">
    <property type="protein sequence ID" value="PFG20952.1"/>
    <property type="molecule type" value="Genomic_DNA"/>
</dbReference>
<comment type="caution">
    <text evidence="4">The sequence shown here is derived from an EMBL/GenBank/DDBJ whole genome shotgun (WGS) entry which is preliminary data.</text>
</comment>
<dbReference type="Proteomes" id="UP000224915">
    <property type="component" value="Unassembled WGS sequence"/>
</dbReference>
<evidence type="ECO:0000259" key="3">
    <source>
        <dbReference type="SMART" id="SM00829"/>
    </source>
</evidence>
<accession>A0A2A9D4S0</accession>
<evidence type="ECO:0000313" key="4">
    <source>
        <dbReference type="EMBL" id="PFG20952.1"/>
    </source>
</evidence>
<dbReference type="Gene3D" id="3.40.50.720">
    <property type="entry name" value="NAD(P)-binding Rossmann-like Domain"/>
    <property type="match status" value="1"/>
</dbReference>
<name>A0A2A9D4S0_9MICO</name>
<dbReference type="Pfam" id="PF08240">
    <property type="entry name" value="ADH_N"/>
    <property type="match status" value="1"/>
</dbReference>
<sequence>MEILEIHEGHLRPATRPTPQPGPGEVLLEVAAAGVNRADLLQVAGHYPPPPGEPDHPGLEVAGRVLAVGPPENAAPTLAVGDRVAALLAGGGYASHAVVPAAQTMPVPDTLTDAEAAALPEALATVWSNLVGVGQTPVGALRRGETLLVLGGSGGVGSTAVQIGRLLGARVIATAGGPERVAAVEALGAEAVLDHRALDAAALTDAVRGLGGADVILDVLGGPALAQNVRRLRTGGRLVVIGTQAGRAGEVDVLALMKRRASIHGTTLRARPAAEKAAIMRDVVAHLGGPLASGEVRPTLHAAMPLAEAERAHAMLRDGVALGKVVLLP</sequence>
<dbReference type="InterPro" id="IPR002364">
    <property type="entry name" value="Quin_OxRdtase/zeta-crystal_CS"/>
</dbReference>